<name>A0AAN4PAP6_ASPLE</name>
<sequence>MAAASSSLVDYGGYNDEVIQNIENQSTNSMVPPPTNQFFESFDEAMNFVNTHTKNVVSQSGGSAALYLPANLSTPKPPTASTEMMPPRQESAAYAFEDPITFAQVLACGRDRSPSDLFLDYENARRELVDKAFDDTGRLWQTVVPAIY</sequence>
<comment type="caution">
    <text evidence="1">The sequence shown here is derived from an EMBL/GenBank/DDBJ whole genome shotgun (WGS) entry which is preliminary data.</text>
</comment>
<evidence type="ECO:0000313" key="2">
    <source>
        <dbReference type="Proteomes" id="UP000051487"/>
    </source>
</evidence>
<dbReference type="AlphaFoldDB" id="A0AAN4PAP6"/>
<organism evidence="1 2">
    <name type="scientific">Aspergillus lentulus</name>
    <dbReference type="NCBI Taxonomy" id="293939"/>
    <lineage>
        <taxon>Eukaryota</taxon>
        <taxon>Fungi</taxon>
        <taxon>Dikarya</taxon>
        <taxon>Ascomycota</taxon>
        <taxon>Pezizomycotina</taxon>
        <taxon>Eurotiomycetes</taxon>
        <taxon>Eurotiomycetidae</taxon>
        <taxon>Eurotiales</taxon>
        <taxon>Aspergillaceae</taxon>
        <taxon>Aspergillus</taxon>
        <taxon>Aspergillus subgen. Fumigati</taxon>
    </lineage>
</organism>
<dbReference type="Proteomes" id="UP000051487">
    <property type="component" value="Unassembled WGS sequence"/>
</dbReference>
<reference evidence="1 2" key="1">
    <citation type="submission" date="2015-11" db="EMBL/GenBank/DDBJ databases">
        <title>Aspergillus lentulus strain IFM 54703T.</title>
        <authorList>
            <person name="Kusuya Y."/>
            <person name="Sakai K."/>
            <person name="Kamei K."/>
            <person name="Takahashi H."/>
            <person name="Yaguchi T."/>
        </authorList>
    </citation>
    <scope>NUCLEOTIDE SEQUENCE [LARGE SCALE GENOMIC DNA]</scope>
    <source>
        <strain evidence="1 2">IFM 54703</strain>
    </source>
</reference>
<accession>A0AAN4PAP6</accession>
<evidence type="ECO:0000313" key="1">
    <source>
        <dbReference type="EMBL" id="GAQ02683.1"/>
    </source>
</evidence>
<gene>
    <name evidence="1" type="ORF">ALT_0004</name>
</gene>
<dbReference type="EMBL" id="BCLY01000001">
    <property type="protein sequence ID" value="GAQ02683.1"/>
    <property type="molecule type" value="Genomic_DNA"/>
</dbReference>
<protein>
    <submittedName>
        <fullName evidence="1">Uncharacterized protein</fullName>
    </submittedName>
</protein>
<proteinExistence type="predicted"/>